<gene>
    <name evidence="3" type="ORF">G6O67_001795</name>
</gene>
<dbReference type="Proteomes" id="UP000557566">
    <property type="component" value="Unassembled WGS sequence"/>
</dbReference>
<evidence type="ECO:0000256" key="1">
    <source>
        <dbReference type="SAM" id="MobiDB-lite"/>
    </source>
</evidence>
<dbReference type="AlphaFoldDB" id="A0A8H4V6V1"/>
<evidence type="ECO:0000313" key="3">
    <source>
        <dbReference type="EMBL" id="KAF4509855.1"/>
    </source>
</evidence>
<accession>A0A8H4V6V1</accession>
<dbReference type="EMBL" id="JAAVMX010000003">
    <property type="protein sequence ID" value="KAF4509855.1"/>
    <property type="molecule type" value="Genomic_DNA"/>
</dbReference>
<comment type="caution">
    <text evidence="3">The sequence shown here is derived from an EMBL/GenBank/DDBJ whole genome shotgun (WGS) entry which is preliminary data.</text>
</comment>
<name>A0A8H4V6V1_9HYPO</name>
<evidence type="ECO:0000256" key="2">
    <source>
        <dbReference type="SAM" id="SignalP"/>
    </source>
</evidence>
<protein>
    <submittedName>
        <fullName evidence="3">Uncharacterized protein</fullName>
    </submittedName>
</protein>
<feature type="chain" id="PRO_5034592798" evidence="2">
    <location>
        <begin position="18"/>
        <end position="131"/>
    </location>
</feature>
<reference evidence="3 4" key="1">
    <citation type="journal article" date="2020" name="Genome Biol. Evol.">
        <title>A new high-quality draft genome assembly of the Chinese cordyceps Ophiocordyceps sinensis.</title>
        <authorList>
            <person name="Shu R."/>
            <person name="Zhang J."/>
            <person name="Meng Q."/>
            <person name="Zhang H."/>
            <person name="Zhou G."/>
            <person name="Li M."/>
            <person name="Wu P."/>
            <person name="Zhao Y."/>
            <person name="Chen C."/>
            <person name="Qin Q."/>
        </authorList>
    </citation>
    <scope>NUCLEOTIDE SEQUENCE [LARGE SCALE GENOMIC DNA]</scope>
    <source>
        <strain evidence="3 4">IOZ07</strain>
    </source>
</reference>
<feature type="signal peptide" evidence="2">
    <location>
        <begin position="1"/>
        <end position="17"/>
    </location>
</feature>
<sequence length="131" mass="13004">MHLFKFALAALPALALATEPDPAPESTPASSGVSSTVTETSVTTLIKTIVLSRISTVTSTAEDNGLSTAEVNLSTGSVGSTSYSVMPTGAARPSTAVPSSPHGLVVNAAGSLDATRVTLAALAAMLAVAMF</sequence>
<keyword evidence="4" id="KW-1185">Reference proteome</keyword>
<keyword evidence="2" id="KW-0732">Signal</keyword>
<proteinExistence type="predicted"/>
<organism evidence="3 4">
    <name type="scientific">Ophiocordyceps sinensis</name>
    <dbReference type="NCBI Taxonomy" id="72228"/>
    <lineage>
        <taxon>Eukaryota</taxon>
        <taxon>Fungi</taxon>
        <taxon>Dikarya</taxon>
        <taxon>Ascomycota</taxon>
        <taxon>Pezizomycotina</taxon>
        <taxon>Sordariomycetes</taxon>
        <taxon>Hypocreomycetidae</taxon>
        <taxon>Hypocreales</taxon>
        <taxon>Ophiocordycipitaceae</taxon>
        <taxon>Ophiocordyceps</taxon>
    </lineage>
</organism>
<feature type="region of interest" description="Disordered" evidence="1">
    <location>
        <begin position="19"/>
        <end position="40"/>
    </location>
</feature>
<feature type="compositionally biased region" description="Low complexity" evidence="1">
    <location>
        <begin position="30"/>
        <end position="40"/>
    </location>
</feature>
<evidence type="ECO:0000313" key="4">
    <source>
        <dbReference type="Proteomes" id="UP000557566"/>
    </source>
</evidence>